<dbReference type="Proteomes" id="UP000579281">
    <property type="component" value="Unassembled WGS sequence"/>
</dbReference>
<evidence type="ECO:0000313" key="1">
    <source>
        <dbReference type="EMBL" id="MBB6215199.1"/>
    </source>
</evidence>
<dbReference type="EMBL" id="JACHEN010000006">
    <property type="protein sequence ID" value="MBB6215199.1"/>
    <property type="molecule type" value="Genomic_DNA"/>
</dbReference>
<dbReference type="AlphaFoldDB" id="A0A841KYH7"/>
<reference evidence="1 2" key="1">
    <citation type="submission" date="2020-08" db="EMBL/GenBank/DDBJ databases">
        <title>Genomic Encyclopedia of Type Strains, Phase IV (KMG-IV): sequencing the most valuable type-strain genomes for metagenomic binning, comparative biology and taxonomic classification.</title>
        <authorList>
            <person name="Goeker M."/>
        </authorList>
    </citation>
    <scope>NUCLEOTIDE SEQUENCE [LARGE SCALE GENOMIC DNA]</scope>
    <source>
        <strain evidence="1 2">DSM 103526</strain>
    </source>
</reference>
<proteinExistence type="predicted"/>
<dbReference type="RefSeq" id="WP_184309282.1">
    <property type="nucleotide sequence ID" value="NZ_JACHEN010000006.1"/>
</dbReference>
<name>A0A841KYH7_9FIRM</name>
<comment type="caution">
    <text evidence="1">The sequence shown here is derived from an EMBL/GenBank/DDBJ whole genome shotgun (WGS) entry which is preliminary data.</text>
</comment>
<evidence type="ECO:0000313" key="2">
    <source>
        <dbReference type="Proteomes" id="UP000579281"/>
    </source>
</evidence>
<keyword evidence="2" id="KW-1185">Reference proteome</keyword>
<sequence>MLLTEKQLQRFYTYMTGTTGGLLTVVELKKQILEKYKEDIEFYKRFEREEAKSQILLLNERIRESQEEINKYTHIINFVFNGLNECNIEESQFTPYMEKWMPTSVF</sequence>
<gene>
    <name evidence="1" type="ORF">HNQ80_001288</name>
</gene>
<organism evidence="1 2">
    <name type="scientific">Anaerosolibacter carboniphilus</name>
    <dbReference type="NCBI Taxonomy" id="1417629"/>
    <lineage>
        <taxon>Bacteria</taxon>
        <taxon>Bacillati</taxon>
        <taxon>Bacillota</taxon>
        <taxon>Clostridia</taxon>
        <taxon>Peptostreptococcales</taxon>
        <taxon>Thermotaleaceae</taxon>
        <taxon>Anaerosolibacter</taxon>
    </lineage>
</organism>
<accession>A0A841KYH7</accession>
<protein>
    <submittedName>
        <fullName evidence="1">Uncharacterized protein</fullName>
    </submittedName>
</protein>